<name>A0ACC5PVU7_ENTAG</name>
<sequence length="73" mass="8384">MTVQRFNTVAAAAMLPATEGKYVLASEYDNVLQQNARMREAIEFAIAPDLWTLICADERAWRYKRGAQKYQEV</sequence>
<accession>A0ACC5PVU7</accession>
<organism evidence="1 2">
    <name type="scientific">Enterobacter agglomerans</name>
    <name type="common">Erwinia herbicola</name>
    <name type="synonym">Pantoea agglomerans</name>
    <dbReference type="NCBI Taxonomy" id="549"/>
    <lineage>
        <taxon>Bacteria</taxon>
        <taxon>Pseudomonadati</taxon>
        <taxon>Pseudomonadota</taxon>
        <taxon>Gammaproteobacteria</taxon>
        <taxon>Enterobacterales</taxon>
        <taxon>Erwiniaceae</taxon>
        <taxon>Pantoea</taxon>
        <taxon>Pantoea agglomerans group</taxon>
    </lineage>
</organism>
<dbReference type="EMBL" id="JACYNR010000029">
    <property type="protein sequence ID" value="MBD8129029.1"/>
    <property type="molecule type" value="Genomic_DNA"/>
</dbReference>
<gene>
    <name evidence="1" type="ORF">IFT41_23310</name>
</gene>
<protein>
    <submittedName>
        <fullName evidence="1">Uncharacterized protein</fullName>
    </submittedName>
</protein>
<evidence type="ECO:0000313" key="2">
    <source>
        <dbReference type="Proteomes" id="UP000610459"/>
    </source>
</evidence>
<feature type="non-terminal residue" evidence="1">
    <location>
        <position position="73"/>
    </location>
</feature>
<reference evidence="1 2" key="1">
    <citation type="journal article" date="2020" name="FEMS Microbiol. Ecol.">
        <title>Temporal dynamics of bacterial communities during seed development and maturation.</title>
        <authorList>
            <person name="Chesneau G."/>
            <person name="Torres-Cortes G."/>
            <person name="Briand M."/>
            <person name="Darrasse A."/>
            <person name="Preveaux A."/>
            <person name="Marais C."/>
            <person name="Jacques M.A."/>
            <person name="Shade A."/>
            <person name="Barret M."/>
        </authorList>
    </citation>
    <scope>NUCLEOTIDE SEQUENCE [LARGE SCALE GENOMIC DNA]</scope>
    <source>
        <strain evidence="1 2">CFBP13709</strain>
    </source>
</reference>
<keyword evidence="2" id="KW-1185">Reference proteome</keyword>
<evidence type="ECO:0000313" key="1">
    <source>
        <dbReference type="EMBL" id="MBD8129029.1"/>
    </source>
</evidence>
<comment type="caution">
    <text evidence="1">The sequence shown here is derived from an EMBL/GenBank/DDBJ whole genome shotgun (WGS) entry which is preliminary data.</text>
</comment>
<proteinExistence type="predicted"/>
<dbReference type="Proteomes" id="UP000610459">
    <property type="component" value="Unassembled WGS sequence"/>
</dbReference>